<evidence type="ECO:0000313" key="4">
    <source>
        <dbReference type="Proteomes" id="UP000893823"/>
    </source>
</evidence>
<dbReference type="RefSeq" id="WP_092668492.1">
    <property type="nucleotide sequence ID" value="NZ_BMDN01000005.1"/>
</dbReference>
<protein>
    <recommendedName>
        <fullName evidence="5">Excreted virulence factor EspC, type VII ESX diderm</fullName>
    </recommendedName>
</protein>
<evidence type="ECO:0000313" key="3">
    <source>
        <dbReference type="Proteomes" id="UP000199482"/>
    </source>
</evidence>
<dbReference type="AlphaFoldDB" id="A0A1H1LLA4"/>
<evidence type="ECO:0000313" key="1">
    <source>
        <dbReference type="EMBL" id="MCP2368551.1"/>
    </source>
</evidence>
<keyword evidence="4" id="KW-1185">Reference proteome</keyword>
<organism evidence="2 3">
    <name type="scientific">Agromyces flavus</name>
    <dbReference type="NCBI Taxonomy" id="589382"/>
    <lineage>
        <taxon>Bacteria</taxon>
        <taxon>Bacillati</taxon>
        <taxon>Actinomycetota</taxon>
        <taxon>Actinomycetes</taxon>
        <taxon>Micrococcales</taxon>
        <taxon>Microbacteriaceae</taxon>
        <taxon>Agromyces</taxon>
    </lineage>
</organism>
<reference evidence="2" key="1">
    <citation type="submission" date="2016-10" db="EMBL/GenBank/DDBJ databases">
        <authorList>
            <person name="de Groot N.N."/>
        </authorList>
    </citation>
    <scope>NUCLEOTIDE SEQUENCE [LARGE SCALE GENOMIC DNA]</scope>
    <source>
        <strain evidence="2">CPCC 202695</strain>
    </source>
</reference>
<gene>
    <name evidence="1" type="ORF">BCL57_002727</name>
    <name evidence="2" type="ORF">SAMN04489721_0180</name>
</gene>
<evidence type="ECO:0000313" key="2">
    <source>
        <dbReference type="EMBL" id="SDR75281.1"/>
    </source>
</evidence>
<sequence length="101" mass="11086">MSDEVLIPLASMAELDRALKDIVIEFEDAGSRTDSLLDAIGRPFGRGGLRDAADEFEGAWDDKRETLKGHLVDLQEQVAAVKDAWEELDRELASSLEQNGG</sequence>
<proteinExistence type="predicted"/>
<dbReference type="EMBL" id="LT629755">
    <property type="protein sequence ID" value="SDR75281.1"/>
    <property type="molecule type" value="Genomic_DNA"/>
</dbReference>
<dbReference type="Proteomes" id="UP000199482">
    <property type="component" value="Chromosome I"/>
</dbReference>
<evidence type="ECO:0008006" key="5">
    <source>
        <dbReference type="Google" id="ProtNLM"/>
    </source>
</evidence>
<dbReference type="Proteomes" id="UP000893823">
    <property type="component" value="Unassembled WGS sequence"/>
</dbReference>
<name>A0A1H1LLA4_9MICO</name>
<accession>A0A1H1LLA4</accession>
<dbReference type="STRING" id="589382.SAMN04489721_0180"/>
<dbReference type="EMBL" id="SODL02000005">
    <property type="protein sequence ID" value="MCP2368551.1"/>
    <property type="molecule type" value="Genomic_DNA"/>
</dbReference>
<reference evidence="3" key="2">
    <citation type="submission" date="2016-10" db="EMBL/GenBank/DDBJ databases">
        <authorList>
            <person name="Varghese N."/>
            <person name="Submissions S."/>
        </authorList>
    </citation>
    <scope>NUCLEOTIDE SEQUENCE [LARGE SCALE GENOMIC DNA]</scope>
    <source>
        <strain evidence="3">CPCC 202695</strain>
    </source>
</reference>
<reference evidence="1" key="3">
    <citation type="submission" date="2022-06" db="EMBL/GenBank/DDBJ databases">
        <title>Genomic Encyclopedia of Type Strains, Phase III (KMG-III): the genomes of soil and plant-associated and newly described type strains.</title>
        <authorList>
            <person name="Whitman W."/>
        </authorList>
    </citation>
    <scope>NUCLEOTIDE SEQUENCE</scope>
    <source>
        <strain evidence="1">CPCC 202695</strain>
    </source>
</reference>